<dbReference type="InterPro" id="IPR011613">
    <property type="entry name" value="GH15-like"/>
</dbReference>
<sequence>MKQPDISSLAVISDRNTCALLDKDATISWYCPGAFDRAALLSSLIDEYKGGYWEIECDNKNFIGRAFIDRSSVLQTNFEVNSGKLSITDFMPLASKFNGICRKISQAPATVTGRIRLVGDFGLKPLSLHHSSTHTIVLPEQQLWLHCSHTLNIVNDIIQFDAPAGDPSWIALIDSEQFDCNMLDDALASTLAAWKEIEKHIDYSGSFEAEVRDSLRALQQSVYEPTGGIIAASTIALPEVVGGKRNYDYRYVWMRDAALITSSLVALQTDGQVEHAFMSFVSSAMKKNNQSHVSCFYGIDGSVRTDVRELPLMGYKNSSLVMEGNAAADQFQLDAEASILLACGAIYAKTGERPEWETVEAIADYICKNWERKDNGIWEEERVQHYTSSKALAARALEVMAPYQTNTETAERWLYNAKLIRNFIKENCITSYGAYAVHAGSEDVDVACALFAPFGFDEPANPHLQKTIATIEERYEEGNLYRRHLLEFDSAKEGVFLAASCWMAHHYALAGKIEKSEAILQAVQSCANDLGYFSEEFDLKENMMLGNFPQTFVHSSFICAVNGLNECSEKNI</sequence>
<dbReference type="GO" id="GO:0005975">
    <property type="term" value="P:carbohydrate metabolic process"/>
    <property type="evidence" value="ECO:0007669"/>
    <property type="project" value="InterPro"/>
</dbReference>
<dbReference type="OrthoDB" id="3902805at2"/>
<proteinExistence type="predicted"/>
<comment type="caution">
    <text evidence="3">The sequence shown here is derived from an EMBL/GenBank/DDBJ whole genome shotgun (WGS) entry which is preliminary data.</text>
</comment>
<dbReference type="Pfam" id="PF00723">
    <property type="entry name" value="Glyco_hydro_15"/>
    <property type="match status" value="1"/>
</dbReference>
<dbReference type="GO" id="GO:0004553">
    <property type="term" value="F:hydrolase activity, hydrolyzing O-glycosyl compounds"/>
    <property type="evidence" value="ECO:0007669"/>
    <property type="project" value="UniProtKB-ARBA"/>
</dbReference>
<feature type="domain" description="GH15-like" evidence="1">
    <location>
        <begin position="214"/>
        <end position="560"/>
    </location>
</feature>
<dbReference type="InterPro" id="IPR045582">
    <property type="entry name" value="Trehalase-like_N"/>
</dbReference>
<dbReference type="Pfam" id="PF19291">
    <property type="entry name" value="TREH_N"/>
    <property type="match status" value="1"/>
</dbReference>
<dbReference type="SUPFAM" id="SSF48208">
    <property type="entry name" value="Six-hairpin glycosidases"/>
    <property type="match status" value="1"/>
</dbReference>
<dbReference type="InterPro" id="IPR012341">
    <property type="entry name" value="6hp_glycosidase-like_sf"/>
</dbReference>
<dbReference type="InterPro" id="IPR008928">
    <property type="entry name" value="6-hairpin_glycosidase_sf"/>
</dbReference>
<organism evidence="3 4">
    <name type="scientific">Mucilaginibacter aquatilis</name>
    <dbReference type="NCBI Taxonomy" id="1517760"/>
    <lineage>
        <taxon>Bacteria</taxon>
        <taxon>Pseudomonadati</taxon>
        <taxon>Bacteroidota</taxon>
        <taxon>Sphingobacteriia</taxon>
        <taxon>Sphingobacteriales</taxon>
        <taxon>Sphingobacteriaceae</taxon>
        <taxon>Mucilaginibacter</taxon>
    </lineage>
</organism>
<dbReference type="AlphaFoldDB" id="A0A6I4IDE5"/>
<dbReference type="Proteomes" id="UP000434850">
    <property type="component" value="Unassembled WGS sequence"/>
</dbReference>
<evidence type="ECO:0000313" key="3">
    <source>
        <dbReference type="EMBL" id="MVN93017.1"/>
    </source>
</evidence>
<dbReference type="PANTHER" id="PTHR31616">
    <property type="entry name" value="TREHALASE"/>
    <property type="match status" value="1"/>
</dbReference>
<evidence type="ECO:0000259" key="1">
    <source>
        <dbReference type="Pfam" id="PF00723"/>
    </source>
</evidence>
<evidence type="ECO:0000313" key="4">
    <source>
        <dbReference type="Proteomes" id="UP000434850"/>
    </source>
</evidence>
<gene>
    <name evidence="3" type="ORF">GO816_17940</name>
</gene>
<keyword evidence="4" id="KW-1185">Reference proteome</keyword>
<dbReference type="RefSeq" id="WP_157543336.1">
    <property type="nucleotide sequence ID" value="NZ_WQLA01000008.1"/>
</dbReference>
<feature type="domain" description="Trehalase-like N-terminal" evidence="2">
    <location>
        <begin position="4"/>
        <end position="131"/>
    </location>
</feature>
<evidence type="ECO:0000259" key="2">
    <source>
        <dbReference type="Pfam" id="PF19291"/>
    </source>
</evidence>
<reference evidence="3 4" key="1">
    <citation type="submission" date="2019-12" db="EMBL/GenBank/DDBJ databases">
        <title>Mucilaginibacter sp. HME9299 genome sequencing and assembly.</title>
        <authorList>
            <person name="Kang H."/>
            <person name="Kim H."/>
            <person name="Joh K."/>
        </authorList>
    </citation>
    <scope>NUCLEOTIDE SEQUENCE [LARGE SCALE GENOMIC DNA]</scope>
    <source>
        <strain evidence="3 4">HME9299</strain>
    </source>
</reference>
<dbReference type="EMBL" id="WQLA01000008">
    <property type="protein sequence ID" value="MVN93017.1"/>
    <property type="molecule type" value="Genomic_DNA"/>
</dbReference>
<dbReference type="PANTHER" id="PTHR31616:SF0">
    <property type="entry name" value="GLUCAN 1,4-ALPHA-GLUCOSIDASE"/>
    <property type="match status" value="1"/>
</dbReference>
<accession>A0A6I4IDE5</accession>
<protein>
    <submittedName>
        <fullName evidence="3">Uncharacterized protein</fullName>
    </submittedName>
</protein>
<name>A0A6I4IDE5_9SPHI</name>
<dbReference type="Gene3D" id="1.50.10.10">
    <property type="match status" value="1"/>
</dbReference>